<proteinExistence type="predicted"/>
<sequence>MRISFLGSISHDPVSDSIVVPVVIDNHLAKCNVTKECLDNKFYAGPQPEDRLATYRGHKIEIQIALAHKLRATRHRNGVALLPTDFNDSGK</sequence>
<dbReference type="PATRIC" id="fig|279058.17.peg.2937"/>
<dbReference type="OrthoDB" id="8777226at2"/>
<dbReference type="SUPFAM" id="SSF160272">
    <property type="entry name" value="Shew3726-like"/>
    <property type="match status" value="1"/>
</dbReference>
<dbReference type="EMBL" id="CP013235">
    <property type="protein sequence ID" value="AMP10424.1"/>
    <property type="molecule type" value="Genomic_DNA"/>
</dbReference>
<gene>
    <name evidence="1" type="ORF">CAter282_2694</name>
</gene>
<dbReference type="RefSeq" id="WP_061533687.1">
    <property type="nucleotide sequence ID" value="NZ_CP013233.1"/>
</dbReference>
<dbReference type="InterPro" id="IPR009962">
    <property type="entry name" value="DUF1488"/>
</dbReference>
<reference evidence="1 2" key="1">
    <citation type="submission" date="2015-11" db="EMBL/GenBank/DDBJ databases">
        <title>Exploring the genomic traits of fungus-feeding bacterial genus Collimonas.</title>
        <authorList>
            <person name="Song C."/>
            <person name="Schmidt R."/>
            <person name="de Jager V."/>
            <person name="Krzyzanowska D."/>
            <person name="Jongedijk E."/>
            <person name="Cankar K."/>
            <person name="Beekwilder J."/>
            <person name="van Veen A."/>
            <person name="de Boer W."/>
            <person name="van Veen J.A."/>
            <person name="Garbeva P."/>
        </authorList>
    </citation>
    <scope>NUCLEOTIDE SEQUENCE [LARGE SCALE GENOMIC DNA]</scope>
    <source>
        <strain evidence="1 2">Ter282</strain>
    </source>
</reference>
<name>A0A127QK59_9BURK</name>
<dbReference type="InterPro" id="IPR036692">
    <property type="entry name" value="Shew3726-like_sf"/>
</dbReference>
<evidence type="ECO:0000313" key="2">
    <source>
        <dbReference type="Proteomes" id="UP000071778"/>
    </source>
</evidence>
<dbReference type="Pfam" id="PF07369">
    <property type="entry name" value="DUF1488"/>
    <property type="match status" value="1"/>
</dbReference>
<organism evidence="1 2">
    <name type="scientific">Collimonas arenae</name>
    <dbReference type="NCBI Taxonomy" id="279058"/>
    <lineage>
        <taxon>Bacteria</taxon>
        <taxon>Pseudomonadati</taxon>
        <taxon>Pseudomonadota</taxon>
        <taxon>Betaproteobacteria</taxon>
        <taxon>Burkholderiales</taxon>
        <taxon>Oxalobacteraceae</taxon>
        <taxon>Collimonas</taxon>
    </lineage>
</organism>
<evidence type="ECO:0000313" key="1">
    <source>
        <dbReference type="EMBL" id="AMP10424.1"/>
    </source>
</evidence>
<protein>
    <submittedName>
        <fullName evidence="1">Uncharacterized protein</fullName>
    </submittedName>
</protein>
<dbReference type="Proteomes" id="UP000071778">
    <property type="component" value="Chromosome"/>
</dbReference>
<accession>A0A127QK59</accession>
<dbReference type="AlphaFoldDB" id="A0A127QK59"/>
<keyword evidence="2" id="KW-1185">Reference proteome</keyword>